<dbReference type="GeneID" id="66072054"/>
<feature type="compositionally biased region" description="Basic and acidic residues" evidence="1">
    <location>
        <begin position="491"/>
        <end position="501"/>
    </location>
</feature>
<proteinExistence type="predicted"/>
<dbReference type="AlphaFoldDB" id="A0A9P7RL62"/>
<comment type="caution">
    <text evidence="2">The sequence shown here is derived from an EMBL/GenBank/DDBJ whole genome shotgun (WGS) entry which is preliminary data.</text>
</comment>
<dbReference type="RefSeq" id="XP_043001888.1">
    <property type="nucleotide sequence ID" value="XM_043159934.1"/>
</dbReference>
<evidence type="ECO:0000256" key="1">
    <source>
        <dbReference type="SAM" id="MobiDB-lite"/>
    </source>
</evidence>
<gene>
    <name evidence="2" type="ORF">E1B28_002978</name>
</gene>
<dbReference type="KEGG" id="more:E1B28_002978"/>
<feature type="region of interest" description="Disordered" evidence="1">
    <location>
        <begin position="73"/>
        <end position="92"/>
    </location>
</feature>
<evidence type="ECO:0000313" key="2">
    <source>
        <dbReference type="EMBL" id="KAG7085417.1"/>
    </source>
</evidence>
<feature type="region of interest" description="Disordered" evidence="1">
    <location>
        <begin position="468"/>
        <end position="549"/>
    </location>
</feature>
<name>A0A9P7RL62_9AGAR</name>
<dbReference type="Proteomes" id="UP001049176">
    <property type="component" value="Chromosome 11"/>
</dbReference>
<evidence type="ECO:0000313" key="3">
    <source>
        <dbReference type="Proteomes" id="UP001049176"/>
    </source>
</evidence>
<dbReference type="EMBL" id="CM032191">
    <property type="protein sequence ID" value="KAG7085417.1"/>
    <property type="molecule type" value="Genomic_DNA"/>
</dbReference>
<sequence>MGRKSALPEDQLAWLDSMSQQLICKVKNNDADIDTFIESAENYWEEHWGPLTPKENVMQYRKCVEDRFKNNRFRAKGGKEKSSPGPTGESTRLPTFFSLTQQPDPTPYELFHSERSEDINRVVNEQREKNCVGHQQHLAMLRKELSSEYKSTKALWVAKAREREQAMLSDVPSESRCQEVFTAQMEDFLESILGRGRGKIGNGSFALLYSYRAADNALKMGCINATANKAPKLPALYPLEYNQIKNIWGNYCNRTIPLNQDVTLTSSQKLFTCSEDGCPHFPIGQLDLARTPPVELEGMLRNYLQAQYDYAWYKAGGVGIGPTDWEHVEYSDTLPEGLELRVPIDGDYGYVFQLYGYFNSQLKQPIQVFKIKDANIDILFSSGCPEEPGSPASEAIQPDPESSSEAPNAPDAPVRDEVIPYEAASAEFFPLADMDIGGDMTPDVTNVTQVPASRCQTPALPASAVQGLIEGPRDDQVTPSRRQVSPNGRLHLQDGIDKSQIELDYTPGKRAQETSHESVFVPNKRHKSSQPTRKVDSGPARSSLATPTR</sequence>
<feature type="region of interest" description="Disordered" evidence="1">
    <location>
        <begin position="382"/>
        <end position="413"/>
    </location>
</feature>
<reference evidence="2" key="1">
    <citation type="journal article" date="2021" name="Genome Biol. Evol.">
        <title>The assembled and annotated genome of the fairy-ring fungus Marasmius oreades.</title>
        <authorList>
            <person name="Hiltunen M."/>
            <person name="Ament-Velasquez S.L."/>
            <person name="Johannesson H."/>
        </authorList>
    </citation>
    <scope>NUCLEOTIDE SEQUENCE</scope>
    <source>
        <strain evidence="2">03SP1</strain>
    </source>
</reference>
<organism evidence="2 3">
    <name type="scientific">Marasmius oreades</name>
    <name type="common">fairy-ring Marasmius</name>
    <dbReference type="NCBI Taxonomy" id="181124"/>
    <lineage>
        <taxon>Eukaryota</taxon>
        <taxon>Fungi</taxon>
        <taxon>Dikarya</taxon>
        <taxon>Basidiomycota</taxon>
        <taxon>Agaricomycotina</taxon>
        <taxon>Agaricomycetes</taxon>
        <taxon>Agaricomycetidae</taxon>
        <taxon>Agaricales</taxon>
        <taxon>Marasmiineae</taxon>
        <taxon>Marasmiaceae</taxon>
        <taxon>Marasmius</taxon>
    </lineage>
</organism>
<feature type="compositionally biased region" description="Polar residues" evidence="1">
    <location>
        <begin position="477"/>
        <end position="486"/>
    </location>
</feature>
<accession>A0A9P7RL62</accession>
<protein>
    <submittedName>
        <fullName evidence="2">Uncharacterized protein</fullName>
    </submittedName>
</protein>
<keyword evidence="3" id="KW-1185">Reference proteome</keyword>